<gene>
    <name evidence="2" type="ORF">NG895_03415</name>
</gene>
<feature type="signal peptide" evidence="1">
    <location>
        <begin position="1"/>
        <end position="24"/>
    </location>
</feature>
<proteinExistence type="predicted"/>
<name>A0A9X2F771_9BACT</name>
<feature type="chain" id="PRO_5040937695" evidence="1">
    <location>
        <begin position="25"/>
        <end position="429"/>
    </location>
</feature>
<dbReference type="GO" id="GO:0016787">
    <property type="term" value="F:hydrolase activity"/>
    <property type="evidence" value="ECO:0007669"/>
    <property type="project" value="UniProtKB-KW"/>
</dbReference>
<sequence length="429" mass="48387">MRSTPALRHAVCLLLLVAAPLACGATKHSATSRHPSYRGRVMCGYQGWFRADGDGSQRGWVHYGWDGKFDPQHVTIDYWPETSEYAKTYPTPFKMADGTPARVFSSWDQSTVDTHFRWMKEYGIDGAFMQRFFGVTRTPESRAQGRVILGHALEAADKHGRAVAVMYDLSGLEPGGDCASIIQDWKELVDELRVTSRGDDQPYLYHRGQPLVTIWGVGFPDRPYDIRQIGLEKLLDFLQHDPEYGGCAVMLGVPTYFRTLDRDTTSDAYLHELIERADIVLPWMVGRFNSTAEGEMRRYREQVTGDLAWCSERGVDYVPLVYPGFSWHNLSRHEFKKPAPLGGIPREGGKFYWSLVHGAVDAGGQMLYVAMFDEIDEGTAIFKCSGSPPVGLECLTYEGLPADHYLWLTGQAGEVLRGERKLTRELPER</sequence>
<keyword evidence="2" id="KW-0378">Hydrolase</keyword>
<accession>A0A9X2F771</accession>
<dbReference type="RefSeq" id="WP_252851048.1">
    <property type="nucleotide sequence ID" value="NZ_JAMXLR010000015.1"/>
</dbReference>
<dbReference type="EMBL" id="JAMXLR010000015">
    <property type="protein sequence ID" value="MCO6042948.1"/>
    <property type="molecule type" value="Genomic_DNA"/>
</dbReference>
<protein>
    <submittedName>
        <fullName evidence="2">Glycoside hydrolase family 71/99-like protein</fullName>
    </submittedName>
</protein>
<evidence type="ECO:0000256" key="1">
    <source>
        <dbReference type="SAM" id="SignalP"/>
    </source>
</evidence>
<organism evidence="2 3">
    <name type="scientific">Aeoliella straminimaris</name>
    <dbReference type="NCBI Taxonomy" id="2954799"/>
    <lineage>
        <taxon>Bacteria</taxon>
        <taxon>Pseudomonadati</taxon>
        <taxon>Planctomycetota</taxon>
        <taxon>Planctomycetia</taxon>
        <taxon>Pirellulales</taxon>
        <taxon>Lacipirellulaceae</taxon>
        <taxon>Aeoliella</taxon>
    </lineage>
</organism>
<dbReference type="Gene3D" id="3.20.20.80">
    <property type="entry name" value="Glycosidases"/>
    <property type="match status" value="1"/>
</dbReference>
<comment type="caution">
    <text evidence="2">The sequence shown here is derived from an EMBL/GenBank/DDBJ whole genome shotgun (WGS) entry which is preliminary data.</text>
</comment>
<dbReference type="Proteomes" id="UP001155241">
    <property type="component" value="Unassembled WGS sequence"/>
</dbReference>
<dbReference type="CDD" id="cd11576">
    <property type="entry name" value="GH99_GH71_like_2"/>
    <property type="match status" value="1"/>
</dbReference>
<keyword evidence="1" id="KW-0732">Signal</keyword>
<evidence type="ECO:0000313" key="3">
    <source>
        <dbReference type="Proteomes" id="UP001155241"/>
    </source>
</evidence>
<evidence type="ECO:0000313" key="2">
    <source>
        <dbReference type="EMBL" id="MCO6042948.1"/>
    </source>
</evidence>
<dbReference type="AlphaFoldDB" id="A0A9X2F771"/>
<keyword evidence="3" id="KW-1185">Reference proteome</keyword>
<reference evidence="2" key="1">
    <citation type="submission" date="2022-06" db="EMBL/GenBank/DDBJ databases">
        <title>Aeoliella straminimaris, a novel planctomycete from sediments.</title>
        <authorList>
            <person name="Vitorino I.R."/>
            <person name="Lage O.M."/>
        </authorList>
    </citation>
    <scope>NUCLEOTIDE SEQUENCE</scope>
    <source>
        <strain evidence="2">ICT_H6.2</strain>
    </source>
</reference>